<dbReference type="RefSeq" id="WP_307682335.1">
    <property type="nucleotide sequence ID" value="NZ_JAUSQX010000001.1"/>
</dbReference>
<dbReference type="InterPro" id="IPR020579">
    <property type="entry name" value="Exonuc_VII_lsu_C"/>
</dbReference>
<dbReference type="InterPro" id="IPR003753">
    <property type="entry name" value="Exonuc_VII_L"/>
</dbReference>
<comment type="function">
    <text evidence="5">Bidirectionally degrades single-stranded DNA into large acid-insoluble oligonucleotides, which are then degraded further into small acid-soluble oligonucleotides.</text>
</comment>
<protein>
    <recommendedName>
        <fullName evidence="5">Exodeoxyribonuclease 7 large subunit</fullName>
        <ecNumber evidence="5">3.1.11.6</ecNumber>
    </recommendedName>
    <alternativeName>
        <fullName evidence="5">Exodeoxyribonuclease VII large subunit</fullName>
        <shortName evidence="5">Exonuclease VII large subunit</shortName>
    </alternativeName>
</protein>
<keyword evidence="3 5" id="KW-0378">Hydrolase</keyword>
<reference evidence="9 10" key="1">
    <citation type="submission" date="2023-07" db="EMBL/GenBank/DDBJ databases">
        <title>Sequencing the genomes of 1000 actinobacteria strains.</title>
        <authorList>
            <person name="Klenk H.-P."/>
        </authorList>
    </citation>
    <scope>NUCLEOTIDE SEQUENCE [LARGE SCALE GENOMIC DNA]</scope>
    <source>
        <strain evidence="9 10">DSM 17163</strain>
    </source>
</reference>
<dbReference type="Proteomes" id="UP001243212">
    <property type="component" value="Unassembled WGS sequence"/>
</dbReference>
<dbReference type="NCBIfam" id="TIGR00237">
    <property type="entry name" value="xseA"/>
    <property type="match status" value="1"/>
</dbReference>
<accession>A0ABT9NFB7</accession>
<gene>
    <name evidence="5" type="primary">xseA</name>
    <name evidence="9" type="ORF">J2S70_000675</name>
</gene>
<keyword evidence="1 5" id="KW-0963">Cytoplasm</keyword>
<feature type="domain" description="Exonuclease VII large subunit C-terminal" evidence="7">
    <location>
        <begin position="137"/>
        <end position="351"/>
    </location>
</feature>
<dbReference type="CDD" id="cd04489">
    <property type="entry name" value="ExoVII_LU_OBF"/>
    <property type="match status" value="1"/>
</dbReference>
<name>A0ABT9NFB7_9ACTO</name>
<feature type="domain" description="OB-fold nucleic acid binding" evidence="8">
    <location>
        <begin position="25"/>
        <end position="113"/>
    </location>
</feature>
<evidence type="ECO:0000256" key="5">
    <source>
        <dbReference type="HAMAP-Rule" id="MF_00378"/>
    </source>
</evidence>
<keyword evidence="10" id="KW-1185">Reference proteome</keyword>
<evidence type="ECO:0000259" key="7">
    <source>
        <dbReference type="Pfam" id="PF02601"/>
    </source>
</evidence>
<evidence type="ECO:0000256" key="1">
    <source>
        <dbReference type="ARBA" id="ARBA00022490"/>
    </source>
</evidence>
<comment type="catalytic activity">
    <reaction evidence="5 6">
        <text>Exonucleolytic cleavage in either 5'- to 3'- or 3'- to 5'-direction to yield nucleoside 5'-phosphates.</text>
        <dbReference type="EC" id="3.1.11.6"/>
    </reaction>
</comment>
<dbReference type="Pfam" id="PF13742">
    <property type="entry name" value="tRNA_anti_2"/>
    <property type="match status" value="1"/>
</dbReference>
<evidence type="ECO:0000259" key="8">
    <source>
        <dbReference type="Pfam" id="PF13742"/>
    </source>
</evidence>
<comment type="subunit">
    <text evidence="5">Heterooligomer composed of large and small subunits.</text>
</comment>
<comment type="subcellular location">
    <subcellularLocation>
        <location evidence="5 6">Cytoplasm</location>
    </subcellularLocation>
</comment>
<keyword evidence="4 5" id="KW-0269">Exonuclease</keyword>
<organism evidence="9 10">
    <name type="scientific">Trueperella bonasi</name>
    <dbReference type="NCBI Taxonomy" id="312286"/>
    <lineage>
        <taxon>Bacteria</taxon>
        <taxon>Bacillati</taxon>
        <taxon>Actinomycetota</taxon>
        <taxon>Actinomycetes</taxon>
        <taxon>Actinomycetales</taxon>
        <taxon>Actinomycetaceae</taxon>
        <taxon>Trueperella</taxon>
    </lineage>
</organism>
<evidence type="ECO:0000313" key="9">
    <source>
        <dbReference type="EMBL" id="MDP9806093.1"/>
    </source>
</evidence>
<evidence type="ECO:0000256" key="6">
    <source>
        <dbReference type="RuleBase" id="RU004355"/>
    </source>
</evidence>
<dbReference type="PANTHER" id="PTHR30008:SF0">
    <property type="entry name" value="EXODEOXYRIBONUCLEASE 7 LARGE SUBUNIT"/>
    <property type="match status" value="1"/>
</dbReference>
<proteinExistence type="inferred from homology"/>
<dbReference type="PANTHER" id="PTHR30008">
    <property type="entry name" value="EXODEOXYRIBONUCLEASE 7 LARGE SUBUNIT"/>
    <property type="match status" value="1"/>
</dbReference>
<sequence length="417" mass="45392">MTTSIPSDLPQMAHLTTPEQPWPLRLLSQKIAEYVSKMSRLWVEGEVIQLTRRPNARVQFFTLADLEEKMTMTVKIWSHALPAGISEGSRVIIAAKPDFWTGNGSLSLQADEVRAVGVGDLLARIEALKTKLAAEGLFATERKKALPFLPNKIGLICGRNTKAMHDVVNNATRRWSAVQFEIREVQVQGQGAVEHMIPAIEELDADPAIDVIVLARGGGSVEDLFPFSDERLVRVAAAAKTPIVSAIGHETDSPVLDLVADYRASTPTDAAKAIVPDVDEEKHSLTTTVRRGRVAVDNMLHQAQTELDTLNARPVLASPEVMVDNRAEDLANLRSWANHHITRIVDAHATALAGDLGKLRTLSPLQTLKRGYAVLRTEGVIIASVKDAAANDHIQATLHDGNIDLTVDTIRATTKGS</sequence>
<evidence type="ECO:0000256" key="2">
    <source>
        <dbReference type="ARBA" id="ARBA00022722"/>
    </source>
</evidence>
<dbReference type="EC" id="3.1.11.6" evidence="5"/>
<dbReference type="InterPro" id="IPR025824">
    <property type="entry name" value="OB-fold_nuc-bd_dom"/>
</dbReference>
<evidence type="ECO:0000256" key="3">
    <source>
        <dbReference type="ARBA" id="ARBA00022801"/>
    </source>
</evidence>
<comment type="similarity">
    <text evidence="5 6">Belongs to the XseA family.</text>
</comment>
<evidence type="ECO:0000313" key="10">
    <source>
        <dbReference type="Proteomes" id="UP001243212"/>
    </source>
</evidence>
<evidence type="ECO:0000256" key="4">
    <source>
        <dbReference type="ARBA" id="ARBA00022839"/>
    </source>
</evidence>
<dbReference type="HAMAP" id="MF_00378">
    <property type="entry name" value="Exonuc_7_L"/>
    <property type="match status" value="1"/>
</dbReference>
<dbReference type="EMBL" id="JAUSQX010000001">
    <property type="protein sequence ID" value="MDP9806093.1"/>
    <property type="molecule type" value="Genomic_DNA"/>
</dbReference>
<comment type="caution">
    <text evidence="9">The sequence shown here is derived from an EMBL/GenBank/DDBJ whole genome shotgun (WGS) entry which is preliminary data.</text>
</comment>
<keyword evidence="2 5" id="KW-0540">Nuclease</keyword>
<dbReference type="Pfam" id="PF02601">
    <property type="entry name" value="Exonuc_VII_L"/>
    <property type="match status" value="1"/>
</dbReference>
<dbReference type="GO" id="GO:0008855">
    <property type="term" value="F:exodeoxyribonuclease VII activity"/>
    <property type="evidence" value="ECO:0007669"/>
    <property type="project" value="UniProtKB-EC"/>
</dbReference>